<feature type="domain" description="Nitroreductase" evidence="1">
    <location>
        <begin position="113"/>
        <end position="303"/>
    </location>
</feature>
<dbReference type="InterPro" id="IPR052544">
    <property type="entry name" value="Bacteriocin_Proc_Enz"/>
</dbReference>
<dbReference type="SUPFAM" id="SSF55469">
    <property type="entry name" value="FMN-dependent nitroreductase-like"/>
    <property type="match status" value="1"/>
</dbReference>
<dbReference type="Proteomes" id="UP000659223">
    <property type="component" value="Unassembled WGS sequence"/>
</dbReference>
<sequence length="305" mass="32028">MPEVPAGELGHAAMAITSYRTVSPSVAASGLRTHQLRFENLGDARLPRPAEEFLAAGRLRRWNREDGLSASAYFADPTVTALAELDRETGPGDAVALPASVPVVMELGEAVHRRRSVRTFSGDAVGLPELATVLRHAGGITAEGDVELMRGGTAVYRFRTAPSGGGLYPVEIWCAALDVDGLERGLYRYRAPADALAPAGGANAVTRVLDAMAVPEDLITLGAASALLLLVGRPWRSMRKYGPRGMRFVLQEAGAIAQNTHLTATALGLGSVDCASFYDDEINSAIGADGTAAAVLHTIVVGWQG</sequence>
<evidence type="ECO:0000313" key="2">
    <source>
        <dbReference type="EMBL" id="GGX74284.1"/>
    </source>
</evidence>
<dbReference type="RefSeq" id="WP_190021234.1">
    <property type="nucleotide sequence ID" value="NZ_BMUT01000003.1"/>
</dbReference>
<dbReference type="InterPro" id="IPR020051">
    <property type="entry name" value="SagB-type_dehydrogenase"/>
</dbReference>
<evidence type="ECO:0000259" key="1">
    <source>
        <dbReference type="Pfam" id="PF00881"/>
    </source>
</evidence>
<dbReference type="Pfam" id="PF00881">
    <property type="entry name" value="Nitroreductase"/>
    <property type="match status" value="1"/>
</dbReference>
<evidence type="ECO:0000313" key="3">
    <source>
        <dbReference type="Proteomes" id="UP000659223"/>
    </source>
</evidence>
<dbReference type="PANTHER" id="PTHR43745">
    <property type="entry name" value="NITROREDUCTASE MJ1384-RELATED"/>
    <property type="match status" value="1"/>
</dbReference>
<comment type="caution">
    <text evidence="2">The sequence shown here is derived from an EMBL/GenBank/DDBJ whole genome shotgun (WGS) entry which is preliminary data.</text>
</comment>
<dbReference type="EMBL" id="BMUT01000003">
    <property type="protein sequence ID" value="GGX74284.1"/>
    <property type="molecule type" value="Genomic_DNA"/>
</dbReference>
<dbReference type="Gene3D" id="3.40.109.10">
    <property type="entry name" value="NADH Oxidase"/>
    <property type="match status" value="1"/>
</dbReference>
<reference evidence="3" key="1">
    <citation type="journal article" date="2019" name="Int. J. Syst. Evol. Microbiol.">
        <title>The Global Catalogue of Microorganisms (GCM) 10K type strain sequencing project: providing services to taxonomists for standard genome sequencing and annotation.</title>
        <authorList>
            <consortium name="The Broad Institute Genomics Platform"/>
            <consortium name="The Broad Institute Genome Sequencing Center for Infectious Disease"/>
            <person name="Wu L."/>
            <person name="Ma J."/>
        </authorList>
    </citation>
    <scope>NUCLEOTIDE SEQUENCE [LARGE SCALE GENOMIC DNA]</scope>
    <source>
        <strain evidence="3">JCM 4586</strain>
    </source>
</reference>
<gene>
    <name evidence="2" type="primary">SagB</name>
    <name evidence="2" type="ORF">GCM10010324_19530</name>
</gene>
<dbReference type="NCBIfam" id="TIGR03605">
    <property type="entry name" value="antibiot_sagB"/>
    <property type="match status" value="1"/>
</dbReference>
<dbReference type="InterPro" id="IPR000415">
    <property type="entry name" value="Nitroreductase-like"/>
</dbReference>
<dbReference type="PANTHER" id="PTHR43745:SF2">
    <property type="entry name" value="NITROREDUCTASE MJ1384-RELATED"/>
    <property type="match status" value="1"/>
</dbReference>
<organism evidence="2 3">
    <name type="scientific">Streptomyces hiroshimensis</name>
    <dbReference type="NCBI Taxonomy" id="66424"/>
    <lineage>
        <taxon>Bacteria</taxon>
        <taxon>Bacillati</taxon>
        <taxon>Actinomycetota</taxon>
        <taxon>Actinomycetes</taxon>
        <taxon>Kitasatosporales</taxon>
        <taxon>Streptomycetaceae</taxon>
        <taxon>Streptomyces</taxon>
    </lineage>
</organism>
<dbReference type="CDD" id="cd02142">
    <property type="entry name" value="McbC_SagB-like_oxidoreductase"/>
    <property type="match status" value="1"/>
</dbReference>
<keyword evidence="3" id="KW-1185">Reference proteome</keyword>
<proteinExistence type="predicted"/>
<accession>A0ABQ2Y9A6</accession>
<dbReference type="InterPro" id="IPR029479">
    <property type="entry name" value="Nitroreductase"/>
</dbReference>
<name>A0ABQ2Y9A6_9ACTN</name>
<protein>
    <submittedName>
        <fullName evidence="2">Streptolysin associated protein SagB</fullName>
    </submittedName>
</protein>